<feature type="domain" description="DUF1858" evidence="1">
    <location>
        <begin position="3"/>
        <end position="54"/>
    </location>
</feature>
<dbReference type="Proteomes" id="UP000783742">
    <property type="component" value="Unassembled WGS sequence"/>
</dbReference>
<reference evidence="2 3" key="1">
    <citation type="submission" date="2021-06" db="EMBL/GenBank/DDBJ databases">
        <authorList>
            <person name="Sun Q."/>
            <person name="Li D."/>
        </authorList>
    </citation>
    <scope>NUCLEOTIDE SEQUENCE [LARGE SCALE GENOMIC DNA]</scope>
    <source>
        <strain evidence="2 3">MSJ-1</strain>
    </source>
</reference>
<dbReference type="PROSITE" id="PS51257">
    <property type="entry name" value="PROKAR_LIPOPROTEIN"/>
    <property type="match status" value="1"/>
</dbReference>
<dbReference type="InterPro" id="IPR023883">
    <property type="entry name" value="CHP03980_redox-disulphide"/>
</dbReference>
<dbReference type="EMBL" id="JAHLQO010000005">
    <property type="protein sequence ID" value="MBU5669899.1"/>
    <property type="molecule type" value="Genomic_DNA"/>
</dbReference>
<proteinExistence type="predicted"/>
<dbReference type="InterPro" id="IPR015077">
    <property type="entry name" value="DUF1858"/>
</dbReference>
<dbReference type="Pfam" id="PF08984">
    <property type="entry name" value="DUF1858"/>
    <property type="match status" value="1"/>
</dbReference>
<dbReference type="RefSeq" id="WP_216549732.1">
    <property type="nucleotide sequence ID" value="NZ_JAHLQO010000005.1"/>
</dbReference>
<evidence type="ECO:0000259" key="1">
    <source>
        <dbReference type="Pfam" id="PF08984"/>
    </source>
</evidence>
<evidence type="ECO:0000313" key="3">
    <source>
        <dbReference type="Proteomes" id="UP000783742"/>
    </source>
</evidence>
<dbReference type="PANTHER" id="PTHR39341">
    <property type="entry name" value="BSL7085 PROTEIN"/>
    <property type="match status" value="1"/>
</dbReference>
<dbReference type="NCBIfam" id="TIGR03980">
    <property type="entry name" value="prismane_assoc"/>
    <property type="match status" value="1"/>
</dbReference>
<gene>
    <name evidence="2" type="ORF">KQI68_08635</name>
</gene>
<comment type="caution">
    <text evidence="2">The sequence shown here is derived from an EMBL/GenBank/DDBJ whole genome shotgun (WGS) entry which is preliminary data.</text>
</comment>
<organism evidence="2 3">
    <name type="scientific">Peptoniphilus ovalis</name>
    <dbReference type="NCBI Taxonomy" id="2841503"/>
    <lineage>
        <taxon>Bacteria</taxon>
        <taxon>Bacillati</taxon>
        <taxon>Bacillota</taxon>
        <taxon>Tissierellia</taxon>
        <taxon>Tissierellales</taxon>
        <taxon>Peptoniphilaceae</taxon>
        <taxon>Peptoniphilus</taxon>
    </lineage>
</organism>
<accession>A0ABS6FIB3</accession>
<sequence>MEIKRDMLIGEILSKKPESIGTLMSFGMGCIMCPSSQMETLEEAAMVHGIDPNIILAALNKDDKEEAEA</sequence>
<keyword evidence="3" id="KW-1185">Reference proteome</keyword>
<dbReference type="PANTHER" id="PTHR39341:SF1">
    <property type="entry name" value="DUF1858 DOMAIN-CONTAINING PROTEIN"/>
    <property type="match status" value="1"/>
</dbReference>
<protein>
    <submittedName>
        <fullName evidence="2">DUF1858 domain-containing protein</fullName>
    </submittedName>
</protein>
<evidence type="ECO:0000313" key="2">
    <source>
        <dbReference type="EMBL" id="MBU5669899.1"/>
    </source>
</evidence>
<name>A0ABS6FIB3_9FIRM</name>